<evidence type="ECO:0000256" key="10">
    <source>
        <dbReference type="ARBA" id="ARBA00023239"/>
    </source>
</evidence>
<evidence type="ECO:0000256" key="4">
    <source>
        <dbReference type="ARBA" id="ARBA00022722"/>
    </source>
</evidence>
<evidence type="ECO:0000256" key="3">
    <source>
        <dbReference type="ARBA" id="ARBA00011245"/>
    </source>
</evidence>
<dbReference type="Proteomes" id="UP000324629">
    <property type="component" value="Unassembled WGS sequence"/>
</dbReference>
<evidence type="ECO:0000256" key="2">
    <source>
        <dbReference type="ARBA" id="ARBA00010168"/>
    </source>
</evidence>
<keyword evidence="9 11" id="KW-0464">Manganese</keyword>
<comment type="caution">
    <text evidence="13">The sequence shown here is derived from an EMBL/GenBank/DDBJ whole genome shotgun (WGS) entry which is preliminary data.</text>
</comment>
<keyword evidence="7 11" id="KW-0378">Hydrolase</keyword>
<keyword evidence="14" id="KW-1185">Reference proteome</keyword>
<keyword evidence="10" id="KW-0456">Lyase</keyword>
<gene>
    <name evidence="13" type="ORF">DEA37_0007134</name>
</gene>
<keyword evidence="5 11" id="KW-0479">Metal-binding</keyword>
<dbReference type="GO" id="GO:0046872">
    <property type="term" value="F:metal ion binding"/>
    <property type="evidence" value="ECO:0007669"/>
    <property type="project" value="UniProtKB-UniRule"/>
</dbReference>
<organism evidence="13 14">
    <name type="scientific">Paragonimus westermani</name>
    <dbReference type="NCBI Taxonomy" id="34504"/>
    <lineage>
        <taxon>Eukaryota</taxon>
        <taxon>Metazoa</taxon>
        <taxon>Spiralia</taxon>
        <taxon>Lophotrochozoa</taxon>
        <taxon>Platyhelminthes</taxon>
        <taxon>Trematoda</taxon>
        <taxon>Digenea</taxon>
        <taxon>Plagiorchiida</taxon>
        <taxon>Troglotremata</taxon>
        <taxon>Troglotrematidae</taxon>
        <taxon>Paragonimus</taxon>
    </lineage>
</organism>
<dbReference type="EMBL" id="QNGE01002756">
    <property type="protein sequence ID" value="KAA3675048.1"/>
    <property type="molecule type" value="Genomic_DNA"/>
</dbReference>
<evidence type="ECO:0000256" key="1">
    <source>
        <dbReference type="ARBA" id="ARBA00001936"/>
    </source>
</evidence>
<comment type="catalytic activity">
    <reaction evidence="11">
        <text>ribonucleotidyl-uridine-RNA = a 5'-end dephospho-uridine-RNA + a 3'-end 2',3'-cyclophospho-ribonucleotide-RNA</text>
        <dbReference type="Rhea" id="RHEA:67792"/>
        <dbReference type="Rhea" id="RHEA-COMP:10464"/>
        <dbReference type="Rhea" id="RHEA-COMP:17354"/>
        <dbReference type="Rhea" id="RHEA-COMP:17356"/>
        <dbReference type="ChEBI" id="CHEBI:83064"/>
        <dbReference type="ChEBI" id="CHEBI:173117"/>
        <dbReference type="ChEBI" id="CHEBI:173224"/>
    </reaction>
</comment>
<dbReference type="InterPro" id="IPR037227">
    <property type="entry name" value="EndoU-like"/>
</dbReference>
<dbReference type="EC" id="4.6.1.-" evidence="11"/>
<dbReference type="PANTHER" id="PTHR12439">
    <property type="entry name" value="PLACENTAL PROTEIN 11-RELATED"/>
    <property type="match status" value="1"/>
</dbReference>
<feature type="domain" description="EndoU" evidence="12">
    <location>
        <begin position="1"/>
        <end position="164"/>
    </location>
</feature>
<dbReference type="GO" id="GO:0016787">
    <property type="term" value="F:hydrolase activity"/>
    <property type="evidence" value="ECO:0007669"/>
    <property type="project" value="UniProtKB-KW"/>
</dbReference>
<sequence length="164" mass="18539">MKQIEAYKNNNSWSIFTITVYINVLHKPNYAGVLRRTDLTDQAPGPLFAPIDKATLSGKMPTIAAFLHLLDNYEANVGINELVTKEEQTEMDAFLEEVVKTNVMKEAFAFLRSKGLNVSSMADFKTLLYNLWFGLYGRQKQVALPSRCFPVEIPSLPFSPFTLL</sequence>
<evidence type="ECO:0000256" key="11">
    <source>
        <dbReference type="RuleBase" id="RU367085"/>
    </source>
</evidence>
<comment type="similarity">
    <text evidence="2 11">Belongs to the ENDOU family.</text>
</comment>
<dbReference type="GO" id="GO:0003723">
    <property type="term" value="F:RNA binding"/>
    <property type="evidence" value="ECO:0007669"/>
    <property type="project" value="UniProtKB-UniRule"/>
</dbReference>
<dbReference type="InterPro" id="IPR018998">
    <property type="entry name" value="EndoU_C"/>
</dbReference>
<evidence type="ECO:0000259" key="12">
    <source>
        <dbReference type="PROSITE" id="PS51959"/>
    </source>
</evidence>
<evidence type="ECO:0000256" key="7">
    <source>
        <dbReference type="ARBA" id="ARBA00022801"/>
    </source>
</evidence>
<dbReference type="AlphaFoldDB" id="A0A5J4NI82"/>
<dbReference type="GO" id="GO:0004521">
    <property type="term" value="F:RNA endonuclease activity"/>
    <property type="evidence" value="ECO:0007669"/>
    <property type="project" value="UniProtKB-UniRule"/>
</dbReference>
<reference evidence="13 14" key="1">
    <citation type="journal article" date="2019" name="Gigascience">
        <title>Whole-genome sequence of the oriental lung fluke Paragonimus westermani.</title>
        <authorList>
            <person name="Oey H."/>
            <person name="Zakrzewski M."/>
            <person name="Narain K."/>
            <person name="Devi K.R."/>
            <person name="Agatsuma T."/>
            <person name="Nawaratna S."/>
            <person name="Gobert G.N."/>
            <person name="Jones M.K."/>
            <person name="Ragan M.A."/>
            <person name="McManus D.P."/>
            <person name="Krause L."/>
        </authorList>
    </citation>
    <scope>NUCLEOTIDE SEQUENCE [LARGE SCALE GENOMIC DNA]</scope>
    <source>
        <strain evidence="13 14">IND2009</strain>
    </source>
</reference>
<evidence type="ECO:0000256" key="5">
    <source>
        <dbReference type="ARBA" id="ARBA00022723"/>
    </source>
</evidence>
<proteinExistence type="inferred from homology"/>
<evidence type="ECO:0000256" key="8">
    <source>
        <dbReference type="ARBA" id="ARBA00022884"/>
    </source>
</evidence>
<name>A0A5J4NI82_9TREM</name>
<dbReference type="GO" id="GO:0016829">
    <property type="term" value="F:lyase activity"/>
    <property type="evidence" value="ECO:0007669"/>
    <property type="project" value="UniProtKB-KW"/>
</dbReference>
<evidence type="ECO:0000313" key="13">
    <source>
        <dbReference type="EMBL" id="KAA3675048.1"/>
    </source>
</evidence>
<comment type="subunit">
    <text evidence="3 11">Monomer.</text>
</comment>
<dbReference type="InterPro" id="IPR039787">
    <property type="entry name" value="ENDOU"/>
</dbReference>
<protein>
    <recommendedName>
        <fullName evidence="11">Uridylate-specific endoribonuclease</fullName>
        <ecNumber evidence="11">4.6.1.-</ecNumber>
    </recommendedName>
</protein>
<dbReference type="PROSITE" id="PS51959">
    <property type="entry name" value="ENDOU"/>
    <property type="match status" value="1"/>
</dbReference>
<evidence type="ECO:0000256" key="9">
    <source>
        <dbReference type="ARBA" id="ARBA00023211"/>
    </source>
</evidence>
<dbReference type="Pfam" id="PF09412">
    <property type="entry name" value="XendoU"/>
    <property type="match status" value="1"/>
</dbReference>
<keyword evidence="8 11" id="KW-0694">RNA-binding</keyword>
<keyword evidence="4 11" id="KW-0540">Nuclease</keyword>
<comment type="cofactor">
    <cofactor evidence="1 11">
        <name>Mn(2+)</name>
        <dbReference type="ChEBI" id="CHEBI:29035"/>
    </cofactor>
</comment>
<dbReference type="PANTHER" id="PTHR12439:SF42">
    <property type="entry name" value="ENDORIBONUCLEASE-RELATED"/>
    <property type="match status" value="1"/>
</dbReference>
<evidence type="ECO:0000313" key="14">
    <source>
        <dbReference type="Proteomes" id="UP000324629"/>
    </source>
</evidence>
<dbReference type="SUPFAM" id="SSF142877">
    <property type="entry name" value="EndoU-like"/>
    <property type="match status" value="1"/>
</dbReference>
<evidence type="ECO:0000256" key="6">
    <source>
        <dbReference type="ARBA" id="ARBA00022759"/>
    </source>
</evidence>
<accession>A0A5J4NI82</accession>
<keyword evidence="6 11" id="KW-0255">Endonuclease</keyword>